<comment type="caution">
    <text evidence="9">The sequence shown here is derived from an EMBL/GenBank/DDBJ whole genome shotgun (WGS) entry which is preliminary data.</text>
</comment>
<dbReference type="EC" id="6.3.4.19" evidence="6"/>
<name>A0A5C6B594_9BACT</name>
<dbReference type="Gene3D" id="3.40.50.620">
    <property type="entry name" value="HUPs"/>
    <property type="match status" value="1"/>
</dbReference>
<comment type="domain">
    <text evidence="6">The N-terminal region contains the highly conserved SGGXDS motif, predicted to be a P-loop motif involved in ATP binding.</text>
</comment>
<evidence type="ECO:0000256" key="6">
    <source>
        <dbReference type="HAMAP-Rule" id="MF_01161"/>
    </source>
</evidence>
<feature type="binding site" evidence="6">
    <location>
        <begin position="47"/>
        <end position="52"/>
    </location>
    <ligand>
        <name>ATP</name>
        <dbReference type="ChEBI" id="CHEBI:30616"/>
    </ligand>
</feature>
<dbReference type="Proteomes" id="UP000320176">
    <property type="component" value="Unassembled WGS sequence"/>
</dbReference>
<sequence>MTRSERQDSFPPHPDTPPDAWDSLVTEFRAAWPVGRWESVGVVVGCSGGADSVALLRLMAAVRNETSSNPNSGSRAATGFLVAAHFHHGLRGHESDGDAEFVAELARELGCRFELALGDGIHSDEANLRDHRRAFLQRTASRRGCRYIALAHSLDDNVETVLHHLLRGSGPTGLAGIAPYRSYGHEPEQQDLVWIRPLLNARRDQIREALRSRGFSWREDASNEDDRYRRNWIRHQLMPLIEAQFPDASNAIARAANTQREMIDTIDALADQWIERFVIHESPLTIRRTESDEPPAVDSWTIAQAALRTIWARQQWPLGEMSMSHWRAIAAALPLGPDAVFMLPGDLRCVAKGDQIVITKTHARAEIELQS</sequence>
<comment type="catalytic activity">
    <reaction evidence="5 6">
        <text>cytidine(34) in tRNA(Ile2) + L-lysine + ATP = lysidine(34) in tRNA(Ile2) + AMP + diphosphate + H(+)</text>
        <dbReference type="Rhea" id="RHEA:43744"/>
        <dbReference type="Rhea" id="RHEA-COMP:10625"/>
        <dbReference type="Rhea" id="RHEA-COMP:10670"/>
        <dbReference type="ChEBI" id="CHEBI:15378"/>
        <dbReference type="ChEBI" id="CHEBI:30616"/>
        <dbReference type="ChEBI" id="CHEBI:32551"/>
        <dbReference type="ChEBI" id="CHEBI:33019"/>
        <dbReference type="ChEBI" id="CHEBI:82748"/>
        <dbReference type="ChEBI" id="CHEBI:83665"/>
        <dbReference type="ChEBI" id="CHEBI:456215"/>
        <dbReference type="EC" id="6.3.4.19"/>
    </reaction>
</comment>
<dbReference type="GO" id="GO:0006400">
    <property type="term" value="P:tRNA modification"/>
    <property type="evidence" value="ECO:0007669"/>
    <property type="project" value="UniProtKB-UniRule"/>
</dbReference>
<evidence type="ECO:0000259" key="8">
    <source>
        <dbReference type="Pfam" id="PF01171"/>
    </source>
</evidence>
<dbReference type="GO" id="GO:0005737">
    <property type="term" value="C:cytoplasm"/>
    <property type="evidence" value="ECO:0007669"/>
    <property type="project" value="UniProtKB-SubCell"/>
</dbReference>
<keyword evidence="10" id="KW-1185">Reference proteome</keyword>
<dbReference type="InterPro" id="IPR012795">
    <property type="entry name" value="tRNA_Ile_lys_synt_N"/>
</dbReference>
<feature type="domain" description="tRNA(Ile)-lysidine/2-thiocytidine synthase N-terminal" evidence="8">
    <location>
        <begin position="42"/>
        <end position="236"/>
    </location>
</feature>
<dbReference type="InterPro" id="IPR014729">
    <property type="entry name" value="Rossmann-like_a/b/a_fold"/>
</dbReference>
<feature type="region of interest" description="Disordered" evidence="7">
    <location>
        <begin position="1"/>
        <end position="20"/>
    </location>
</feature>
<dbReference type="PANTHER" id="PTHR43033">
    <property type="entry name" value="TRNA(ILE)-LYSIDINE SYNTHASE-RELATED"/>
    <property type="match status" value="1"/>
</dbReference>
<evidence type="ECO:0000313" key="9">
    <source>
        <dbReference type="EMBL" id="TWU07465.1"/>
    </source>
</evidence>
<evidence type="ECO:0000256" key="7">
    <source>
        <dbReference type="SAM" id="MobiDB-lite"/>
    </source>
</evidence>
<accession>A0A5C6B594</accession>
<evidence type="ECO:0000313" key="10">
    <source>
        <dbReference type="Proteomes" id="UP000320176"/>
    </source>
</evidence>
<gene>
    <name evidence="6 9" type="primary">tilS</name>
    <name evidence="9" type="ORF">Pla52n_00380</name>
</gene>
<dbReference type="AlphaFoldDB" id="A0A5C6B594"/>
<comment type="function">
    <text evidence="6">Ligates lysine onto the cytidine present at position 34 of the AUA codon-specific tRNA(Ile) that contains the anticodon CAU, in an ATP-dependent manner. Cytidine is converted to lysidine, thus changing the amino acid specificity of the tRNA from methionine to isoleucine.</text>
</comment>
<protein>
    <recommendedName>
        <fullName evidence="6">tRNA(Ile)-lysidine synthase</fullName>
        <ecNumber evidence="6">6.3.4.19</ecNumber>
    </recommendedName>
    <alternativeName>
        <fullName evidence="6">tRNA(Ile)-2-lysyl-cytidine synthase</fullName>
    </alternativeName>
    <alternativeName>
        <fullName evidence="6">tRNA(Ile)-lysidine synthetase</fullName>
    </alternativeName>
</protein>
<proteinExistence type="inferred from homology"/>
<dbReference type="GO" id="GO:0032267">
    <property type="term" value="F:tRNA(Ile)-lysidine synthase activity"/>
    <property type="evidence" value="ECO:0007669"/>
    <property type="project" value="UniProtKB-EC"/>
</dbReference>
<keyword evidence="4 6" id="KW-0067">ATP-binding</keyword>
<dbReference type="Pfam" id="PF01171">
    <property type="entry name" value="ATP_bind_3"/>
    <property type="match status" value="1"/>
</dbReference>
<keyword evidence="6" id="KW-0963">Cytoplasm</keyword>
<evidence type="ECO:0000256" key="4">
    <source>
        <dbReference type="ARBA" id="ARBA00022840"/>
    </source>
</evidence>
<keyword evidence="3 6" id="KW-0547">Nucleotide-binding</keyword>
<dbReference type="RefSeq" id="WP_146517688.1">
    <property type="nucleotide sequence ID" value="NZ_CP151726.1"/>
</dbReference>
<evidence type="ECO:0000256" key="2">
    <source>
        <dbReference type="ARBA" id="ARBA00022694"/>
    </source>
</evidence>
<dbReference type="SUPFAM" id="SSF52402">
    <property type="entry name" value="Adenine nucleotide alpha hydrolases-like"/>
    <property type="match status" value="1"/>
</dbReference>
<dbReference type="OrthoDB" id="9807403at2"/>
<dbReference type="EMBL" id="SJPN01000001">
    <property type="protein sequence ID" value="TWU07465.1"/>
    <property type="molecule type" value="Genomic_DNA"/>
</dbReference>
<evidence type="ECO:0000256" key="3">
    <source>
        <dbReference type="ARBA" id="ARBA00022741"/>
    </source>
</evidence>
<evidence type="ECO:0000256" key="5">
    <source>
        <dbReference type="ARBA" id="ARBA00048539"/>
    </source>
</evidence>
<keyword evidence="1 6" id="KW-0436">Ligase</keyword>
<dbReference type="HAMAP" id="MF_01161">
    <property type="entry name" value="tRNA_Ile_lys_synt"/>
    <property type="match status" value="1"/>
</dbReference>
<reference evidence="9 10" key="1">
    <citation type="submission" date="2019-02" db="EMBL/GenBank/DDBJ databases">
        <title>Deep-cultivation of Planctomycetes and their phenomic and genomic characterization uncovers novel biology.</title>
        <authorList>
            <person name="Wiegand S."/>
            <person name="Jogler M."/>
            <person name="Boedeker C."/>
            <person name="Pinto D."/>
            <person name="Vollmers J."/>
            <person name="Rivas-Marin E."/>
            <person name="Kohn T."/>
            <person name="Peeters S.H."/>
            <person name="Heuer A."/>
            <person name="Rast P."/>
            <person name="Oberbeckmann S."/>
            <person name="Bunk B."/>
            <person name="Jeske O."/>
            <person name="Meyerdierks A."/>
            <person name="Storesund J.E."/>
            <person name="Kallscheuer N."/>
            <person name="Luecker S."/>
            <person name="Lage O.M."/>
            <person name="Pohl T."/>
            <person name="Merkel B.J."/>
            <person name="Hornburger P."/>
            <person name="Mueller R.-W."/>
            <person name="Bruemmer F."/>
            <person name="Labrenz M."/>
            <person name="Spormann A.M."/>
            <person name="Op Den Camp H."/>
            <person name="Overmann J."/>
            <person name="Amann R."/>
            <person name="Jetten M.S.M."/>
            <person name="Mascher T."/>
            <person name="Medema M.H."/>
            <person name="Devos D.P."/>
            <person name="Kaster A.-K."/>
            <person name="Ovreas L."/>
            <person name="Rohde M."/>
            <person name="Galperin M.Y."/>
            <person name="Jogler C."/>
        </authorList>
    </citation>
    <scope>NUCLEOTIDE SEQUENCE [LARGE SCALE GENOMIC DNA]</scope>
    <source>
        <strain evidence="9 10">Pla52n</strain>
    </source>
</reference>
<organism evidence="9 10">
    <name type="scientific">Stieleria varia</name>
    <dbReference type="NCBI Taxonomy" id="2528005"/>
    <lineage>
        <taxon>Bacteria</taxon>
        <taxon>Pseudomonadati</taxon>
        <taxon>Planctomycetota</taxon>
        <taxon>Planctomycetia</taxon>
        <taxon>Pirellulales</taxon>
        <taxon>Pirellulaceae</taxon>
        <taxon>Stieleria</taxon>
    </lineage>
</organism>
<dbReference type="InterPro" id="IPR011063">
    <property type="entry name" value="TilS/TtcA_N"/>
</dbReference>
<dbReference type="CDD" id="cd01992">
    <property type="entry name" value="TilS_N"/>
    <property type="match status" value="1"/>
</dbReference>
<dbReference type="NCBIfam" id="TIGR02432">
    <property type="entry name" value="lysidine_TilS_N"/>
    <property type="match status" value="1"/>
</dbReference>
<comment type="subcellular location">
    <subcellularLocation>
        <location evidence="6">Cytoplasm</location>
    </subcellularLocation>
</comment>
<comment type="similarity">
    <text evidence="6">Belongs to the tRNA(Ile)-lysidine synthase family.</text>
</comment>
<dbReference type="PANTHER" id="PTHR43033:SF1">
    <property type="entry name" value="TRNA(ILE)-LYSIDINE SYNTHASE-RELATED"/>
    <property type="match status" value="1"/>
</dbReference>
<dbReference type="GO" id="GO:0005524">
    <property type="term" value="F:ATP binding"/>
    <property type="evidence" value="ECO:0007669"/>
    <property type="project" value="UniProtKB-UniRule"/>
</dbReference>
<evidence type="ECO:0000256" key="1">
    <source>
        <dbReference type="ARBA" id="ARBA00022598"/>
    </source>
</evidence>
<dbReference type="InterPro" id="IPR012094">
    <property type="entry name" value="tRNA_Ile_lys_synt"/>
</dbReference>
<keyword evidence="2 6" id="KW-0819">tRNA processing</keyword>